<feature type="compositionally biased region" description="Polar residues" evidence="1">
    <location>
        <begin position="359"/>
        <end position="370"/>
    </location>
</feature>
<evidence type="ECO:0000313" key="2">
    <source>
        <dbReference type="EMBL" id="KAG7516069.1"/>
    </source>
</evidence>
<feature type="compositionally biased region" description="Basic and acidic residues" evidence="1">
    <location>
        <begin position="483"/>
        <end position="493"/>
    </location>
</feature>
<keyword evidence="3" id="KW-1185">Reference proteome</keyword>
<feature type="compositionally biased region" description="Basic and acidic residues" evidence="1">
    <location>
        <begin position="641"/>
        <end position="652"/>
    </location>
</feature>
<feature type="compositionally biased region" description="Basic and acidic residues" evidence="1">
    <location>
        <begin position="414"/>
        <end position="440"/>
    </location>
</feature>
<proteinExistence type="predicted"/>
<gene>
    <name evidence="2" type="ORF">JOB18_021996</name>
</gene>
<feature type="compositionally biased region" description="Basic and acidic residues" evidence="1">
    <location>
        <begin position="51"/>
        <end position="63"/>
    </location>
</feature>
<comment type="caution">
    <text evidence="2">The sequence shown here is derived from an EMBL/GenBank/DDBJ whole genome shotgun (WGS) entry which is preliminary data.</text>
</comment>
<evidence type="ECO:0000313" key="3">
    <source>
        <dbReference type="Proteomes" id="UP000693946"/>
    </source>
</evidence>
<feature type="compositionally biased region" description="Acidic residues" evidence="1">
    <location>
        <begin position="586"/>
        <end position="598"/>
    </location>
</feature>
<dbReference type="AlphaFoldDB" id="A0AAV6SEZ6"/>
<reference evidence="2 3" key="1">
    <citation type="journal article" date="2021" name="Sci. Rep.">
        <title>Chromosome anchoring in Senegalese sole (Solea senegalensis) reveals sex-associated markers and genome rearrangements in flatfish.</title>
        <authorList>
            <person name="Guerrero-Cozar I."/>
            <person name="Gomez-Garrido J."/>
            <person name="Berbel C."/>
            <person name="Martinez-Blanch J.F."/>
            <person name="Alioto T."/>
            <person name="Claros M.G."/>
            <person name="Gagnaire P.A."/>
            <person name="Manchado M."/>
        </authorList>
    </citation>
    <scope>NUCLEOTIDE SEQUENCE [LARGE SCALE GENOMIC DNA]</scope>
    <source>
        <strain evidence="2">Sse05_10M</strain>
    </source>
</reference>
<organism evidence="2 3">
    <name type="scientific">Solea senegalensis</name>
    <name type="common">Senegalese sole</name>
    <dbReference type="NCBI Taxonomy" id="28829"/>
    <lineage>
        <taxon>Eukaryota</taxon>
        <taxon>Metazoa</taxon>
        <taxon>Chordata</taxon>
        <taxon>Craniata</taxon>
        <taxon>Vertebrata</taxon>
        <taxon>Euteleostomi</taxon>
        <taxon>Actinopterygii</taxon>
        <taxon>Neopterygii</taxon>
        <taxon>Teleostei</taxon>
        <taxon>Neoteleostei</taxon>
        <taxon>Acanthomorphata</taxon>
        <taxon>Carangaria</taxon>
        <taxon>Pleuronectiformes</taxon>
        <taxon>Pleuronectoidei</taxon>
        <taxon>Soleidae</taxon>
        <taxon>Solea</taxon>
    </lineage>
</organism>
<name>A0AAV6SEZ6_SOLSE</name>
<feature type="region of interest" description="Disordered" evidence="1">
    <location>
        <begin position="224"/>
        <end position="695"/>
    </location>
</feature>
<feature type="compositionally biased region" description="Basic residues" evidence="1">
    <location>
        <begin position="622"/>
        <end position="631"/>
    </location>
</feature>
<feature type="compositionally biased region" description="Basic and acidic residues" evidence="1">
    <location>
        <begin position="268"/>
        <end position="279"/>
    </location>
</feature>
<protein>
    <submittedName>
        <fullName evidence="2">Uncharacterized protein</fullName>
    </submittedName>
</protein>
<feature type="compositionally biased region" description="Polar residues" evidence="1">
    <location>
        <begin position="730"/>
        <end position="739"/>
    </location>
</feature>
<feature type="compositionally biased region" description="Basic and acidic residues" evidence="1">
    <location>
        <begin position="761"/>
        <end position="772"/>
    </location>
</feature>
<feature type="region of interest" description="Disordered" evidence="1">
    <location>
        <begin position="711"/>
        <end position="772"/>
    </location>
</feature>
<feature type="region of interest" description="Disordered" evidence="1">
    <location>
        <begin position="42"/>
        <end position="121"/>
    </location>
</feature>
<evidence type="ECO:0000256" key="1">
    <source>
        <dbReference type="SAM" id="MobiDB-lite"/>
    </source>
</evidence>
<dbReference type="EMBL" id="JAGKHQ010000005">
    <property type="protein sequence ID" value="KAG7516069.1"/>
    <property type="molecule type" value="Genomic_DNA"/>
</dbReference>
<feature type="compositionally biased region" description="Basic residues" evidence="1">
    <location>
        <begin position="711"/>
        <end position="721"/>
    </location>
</feature>
<feature type="compositionally biased region" description="Basic and acidic residues" evidence="1">
    <location>
        <begin position="313"/>
        <end position="338"/>
    </location>
</feature>
<feature type="compositionally biased region" description="Polar residues" evidence="1">
    <location>
        <begin position="232"/>
        <end position="251"/>
    </location>
</feature>
<feature type="compositionally biased region" description="Basic residues" evidence="1">
    <location>
        <begin position="494"/>
        <end position="504"/>
    </location>
</feature>
<accession>A0AAV6SEZ6</accession>
<sequence>MATARTFLNCSQSNGIAEVSSAKSPHVVSENVTMEYIQEISQYRESSARQSKQDEVSNNKSPDDAGIDSGDDLFITQKPVPEPVRPRRQRSCNLRSPRDGEEDESDSSSSSSNSKSYKKRSKIKRVTLPKYSFPFLPQRNRSKNPQFTRQLTNRQNITLHTFSMGGFFKCVRELWQDYDKGDDVPSSLPTMDMDGEYISPLSEEEERSESVDIKVVERKRFVAASKAKGTKGITQKSNRSVKGQRGKSNNDGRGMSLGRQRKTGQKTQAEESTLKDKVLFSDTESSDDGGPSRGAQAEKRTSHTSIQAQTEPPRTERRLTRANKRLAERQEREDELRHGSGATVSELLELQKSPRYGTLNGSEVSLNVTEPQAGVSHTDDLSQTGQAEEQSESQSLLLRSFPREITNDIMYSEMRGEEKNKSKRDHEHVEETCSQSREEPEGLPTARSVNMSEENPLATQISDEMEINDENGREKLVSLSDDDAVRHTPDTKQEKRKRKKKKRTADHLGQEEDGNVESDVRLEKDSLSLLTSIEANGGKKKKKEKRQYSEDDNSVEPQQSGTVLEPLNDDADTPRKKKKKKKDKEEEIVIVDEGEEDAQLSVMELENIESSQERLASTCETKRKKHKKKRHTPPDDVIVEPENREAPSHDTTLEESTAQSVNKKKKKKRENLSEDEAVSCTTDQKEKVDDADNTLTITEGPDIEYAELVSKTKKKKKKKKSDKSCRNVTEDTVTQSDGSVSARKKKKRRTSSFLDADAEEKDAQTHGEQRIS</sequence>
<feature type="compositionally biased region" description="Low complexity" evidence="1">
    <location>
        <begin position="386"/>
        <end position="398"/>
    </location>
</feature>
<dbReference type="Proteomes" id="UP000693946">
    <property type="component" value="Linkage Group LG13"/>
</dbReference>
<feature type="compositionally biased region" description="Polar residues" evidence="1">
    <location>
        <begin position="447"/>
        <end position="462"/>
    </location>
</feature>
<feature type="compositionally biased region" description="Polar residues" evidence="1">
    <location>
        <begin position="608"/>
        <end position="619"/>
    </location>
</feature>